<evidence type="ECO:0000256" key="1">
    <source>
        <dbReference type="SAM" id="Phobius"/>
    </source>
</evidence>
<name>A0ABQ2FBP3_9MICO</name>
<evidence type="ECO:0008006" key="4">
    <source>
        <dbReference type="Google" id="ProtNLM"/>
    </source>
</evidence>
<comment type="caution">
    <text evidence="2">The sequence shown here is derived from an EMBL/GenBank/DDBJ whole genome shotgun (WGS) entry which is preliminary data.</text>
</comment>
<feature type="transmembrane region" description="Helical" evidence="1">
    <location>
        <begin position="28"/>
        <end position="46"/>
    </location>
</feature>
<keyword evidence="1" id="KW-0472">Membrane</keyword>
<accession>A0ABQ2FBP3</accession>
<dbReference type="EMBL" id="BMLB01000006">
    <property type="protein sequence ID" value="GGK78043.1"/>
    <property type="molecule type" value="Genomic_DNA"/>
</dbReference>
<evidence type="ECO:0000313" key="2">
    <source>
        <dbReference type="EMBL" id="GGK78043.1"/>
    </source>
</evidence>
<gene>
    <name evidence="2" type="ORF">GCM10011509_28210</name>
</gene>
<organism evidence="2 3">
    <name type="scientific">Ornithinimicrobium pekingense</name>
    <dbReference type="NCBI Taxonomy" id="384677"/>
    <lineage>
        <taxon>Bacteria</taxon>
        <taxon>Bacillati</taxon>
        <taxon>Actinomycetota</taxon>
        <taxon>Actinomycetes</taxon>
        <taxon>Micrococcales</taxon>
        <taxon>Ornithinimicrobiaceae</taxon>
        <taxon>Ornithinimicrobium</taxon>
    </lineage>
</organism>
<proteinExistence type="predicted"/>
<keyword evidence="1" id="KW-1133">Transmembrane helix</keyword>
<dbReference type="Proteomes" id="UP000662111">
    <property type="component" value="Unassembled WGS sequence"/>
</dbReference>
<keyword evidence="3" id="KW-1185">Reference proteome</keyword>
<evidence type="ECO:0000313" key="3">
    <source>
        <dbReference type="Proteomes" id="UP000662111"/>
    </source>
</evidence>
<reference evidence="3" key="1">
    <citation type="journal article" date="2019" name="Int. J. Syst. Evol. Microbiol.">
        <title>The Global Catalogue of Microorganisms (GCM) 10K type strain sequencing project: providing services to taxonomists for standard genome sequencing and annotation.</title>
        <authorList>
            <consortium name="The Broad Institute Genomics Platform"/>
            <consortium name="The Broad Institute Genome Sequencing Center for Infectious Disease"/>
            <person name="Wu L."/>
            <person name="Ma J."/>
        </authorList>
    </citation>
    <scope>NUCLEOTIDE SEQUENCE [LARGE SCALE GENOMIC DNA]</scope>
    <source>
        <strain evidence="3">CGMCC 1.5362</strain>
    </source>
</reference>
<sequence>MAQRARHEAKWTHSEAIVRGRPGGNRGWWTLGLLFAVVAVVATVAYNRYWDVQDVTFELRRCEAPLTADSTWQEVQAAACDPATIEGDEVTMWHEGTQTQADSTTGSSWTFEDIRINTVINAMEMRTGTPAESVVLAEPENETIRRALTTDSERVRWSANVGSQGPTTYWVLVTPQD</sequence>
<keyword evidence="1" id="KW-0812">Transmembrane</keyword>
<protein>
    <recommendedName>
        <fullName evidence="4">DUF4333 domain-containing protein</fullName>
    </recommendedName>
</protein>
<dbReference type="RefSeq" id="WP_022922088.1">
    <property type="nucleotide sequence ID" value="NZ_BMLB01000006.1"/>
</dbReference>